<dbReference type="InterPro" id="IPR045851">
    <property type="entry name" value="AMP-bd_C_sf"/>
</dbReference>
<dbReference type="Gene3D" id="1.10.1200.10">
    <property type="entry name" value="ACP-like"/>
    <property type="match status" value="2"/>
</dbReference>
<dbReference type="Gene3D" id="3.30.559.10">
    <property type="entry name" value="Chloramphenicol acetyltransferase-like domain"/>
    <property type="match status" value="1"/>
</dbReference>
<dbReference type="InterPro" id="IPR001242">
    <property type="entry name" value="Condensation_dom"/>
</dbReference>
<dbReference type="InterPro" id="IPR036736">
    <property type="entry name" value="ACP-like_sf"/>
</dbReference>
<dbReference type="PANTHER" id="PTHR45527:SF1">
    <property type="entry name" value="FATTY ACID SYNTHASE"/>
    <property type="match status" value="1"/>
</dbReference>
<dbReference type="SUPFAM" id="SSF47336">
    <property type="entry name" value="ACP-like"/>
    <property type="match status" value="2"/>
</dbReference>
<dbReference type="Pfam" id="PF00550">
    <property type="entry name" value="PP-binding"/>
    <property type="match status" value="2"/>
</dbReference>
<proteinExistence type="predicted"/>
<comment type="cofactor">
    <cofactor evidence="1">
        <name>pantetheine 4'-phosphate</name>
        <dbReference type="ChEBI" id="CHEBI:47942"/>
    </cofactor>
</comment>
<dbReference type="PANTHER" id="PTHR45527">
    <property type="entry name" value="NONRIBOSOMAL PEPTIDE SYNTHETASE"/>
    <property type="match status" value="1"/>
</dbReference>
<gene>
    <name evidence="6" type="ORF">PVK37_18460</name>
</gene>
<dbReference type="NCBIfam" id="TIGR01733">
    <property type="entry name" value="AA-adenyl-dom"/>
    <property type="match status" value="1"/>
</dbReference>
<dbReference type="RefSeq" id="WP_275028708.1">
    <property type="nucleotide sequence ID" value="NZ_CP118615.1"/>
</dbReference>
<organism evidence="6 7">
    <name type="scientific">Micromonospora cathayae</name>
    <dbReference type="NCBI Taxonomy" id="3028804"/>
    <lineage>
        <taxon>Bacteria</taxon>
        <taxon>Bacillati</taxon>
        <taxon>Actinomycetota</taxon>
        <taxon>Actinomycetes</taxon>
        <taxon>Micromonosporales</taxon>
        <taxon>Micromonosporaceae</taxon>
        <taxon>Micromonospora</taxon>
    </lineage>
</organism>
<feature type="domain" description="Carrier" evidence="5">
    <location>
        <begin position="541"/>
        <end position="615"/>
    </location>
</feature>
<evidence type="ECO:0000313" key="6">
    <source>
        <dbReference type="EMBL" id="WDZ82466.1"/>
    </source>
</evidence>
<dbReference type="InterPro" id="IPR006162">
    <property type="entry name" value="Ppantetheine_attach_site"/>
</dbReference>
<dbReference type="Proteomes" id="UP001219605">
    <property type="component" value="Chromosome"/>
</dbReference>
<reference evidence="6 7" key="1">
    <citation type="submission" date="2023-02" db="EMBL/GenBank/DDBJ databases">
        <authorList>
            <person name="Mo P."/>
        </authorList>
    </citation>
    <scope>NUCLEOTIDE SEQUENCE [LARGE SCALE GENOMIC DNA]</scope>
    <source>
        <strain evidence="6 7">HUAS 3</strain>
    </source>
</reference>
<dbReference type="SMART" id="SM00823">
    <property type="entry name" value="PKS_PP"/>
    <property type="match status" value="2"/>
</dbReference>
<accession>A0ABY7ZJ47</accession>
<dbReference type="Pfam" id="PF00501">
    <property type="entry name" value="AMP-binding"/>
    <property type="match status" value="1"/>
</dbReference>
<dbReference type="PROSITE" id="PS50075">
    <property type="entry name" value="CARRIER"/>
    <property type="match status" value="2"/>
</dbReference>
<dbReference type="InterPro" id="IPR009081">
    <property type="entry name" value="PP-bd_ACP"/>
</dbReference>
<protein>
    <submittedName>
        <fullName evidence="6">Amino acid adenylation domain-containing protein</fullName>
    </submittedName>
</protein>
<dbReference type="CDD" id="cd19531">
    <property type="entry name" value="LCL_NRPS-like"/>
    <property type="match status" value="1"/>
</dbReference>
<keyword evidence="3" id="KW-0597">Phosphoprotein</keyword>
<dbReference type="InterPro" id="IPR023213">
    <property type="entry name" value="CAT-like_dom_sf"/>
</dbReference>
<dbReference type="Pfam" id="PF00668">
    <property type="entry name" value="Condensation"/>
    <property type="match status" value="1"/>
</dbReference>
<dbReference type="InterPro" id="IPR025110">
    <property type="entry name" value="AMP-bd_C"/>
</dbReference>
<feature type="region of interest" description="Disordered" evidence="4">
    <location>
        <begin position="502"/>
        <end position="543"/>
    </location>
</feature>
<keyword evidence="7" id="KW-1185">Reference proteome</keyword>
<dbReference type="CDD" id="cd05930">
    <property type="entry name" value="A_NRPS"/>
    <property type="match status" value="1"/>
</dbReference>
<dbReference type="SUPFAM" id="SSF52777">
    <property type="entry name" value="CoA-dependent acyltransferases"/>
    <property type="match status" value="2"/>
</dbReference>
<dbReference type="PROSITE" id="PS00455">
    <property type="entry name" value="AMP_BINDING"/>
    <property type="match status" value="1"/>
</dbReference>
<dbReference type="InterPro" id="IPR042099">
    <property type="entry name" value="ANL_N_sf"/>
</dbReference>
<dbReference type="Gene3D" id="3.40.50.12780">
    <property type="entry name" value="N-terminal domain of ligase-like"/>
    <property type="match status" value="1"/>
</dbReference>
<keyword evidence="2" id="KW-0596">Phosphopantetheine</keyword>
<dbReference type="Pfam" id="PF13193">
    <property type="entry name" value="AMP-binding_C"/>
    <property type="match status" value="1"/>
</dbReference>
<evidence type="ECO:0000256" key="2">
    <source>
        <dbReference type="ARBA" id="ARBA00022450"/>
    </source>
</evidence>
<evidence type="ECO:0000313" key="7">
    <source>
        <dbReference type="Proteomes" id="UP001219605"/>
    </source>
</evidence>
<dbReference type="Gene3D" id="3.30.300.30">
    <property type="match status" value="1"/>
</dbReference>
<feature type="compositionally biased region" description="Basic residues" evidence="4">
    <location>
        <begin position="1180"/>
        <end position="1191"/>
    </location>
</feature>
<dbReference type="Gene3D" id="3.30.559.30">
    <property type="entry name" value="Nonribosomal peptide synthetase, condensation domain"/>
    <property type="match status" value="1"/>
</dbReference>
<dbReference type="SUPFAM" id="SSF56801">
    <property type="entry name" value="Acetyl-CoA synthetase-like"/>
    <property type="match status" value="1"/>
</dbReference>
<evidence type="ECO:0000259" key="5">
    <source>
        <dbReference type="PROSITE" id="PS50075"/>
    </source>
</evidence>
<evidence type="ECO:0000256" key="3">
    <source>
        <dbReference type="ARBA" id="ARBA00022553"/>
    </source>
</evidence>
<dbReference type="EMBL" id="CP118615">
    <property type="protein sequence ID" value="WDZ82466.1"/>
    <property type="molecule type" value="Genomic_DNA"/>
</dbReference>
<evidence type="ECO:0000256" key="4">
    <source>
        <dbReference type="SAM" id="MobiDB-lite"/>
    </source>
</evidence>
<sequence>MTHPDTAASGPDLPWPQVTVADLVREWAVRTPDAVAVRQWDDRLTYRDLVERAAGVAAVLRGRGVGPGDRVGVCATRRPDLVVTVLGVLLSGAAYLPLDPDGPQQRLIEIVRDAGVRIVVGDAAGDGFADVDGVEPVGSPGPAPLVAGPARPGDVAYVLFTSGSTGRPKGVCVTHRGLVEFVTGWAARTGVDAGTRSLASASLSFDASVIDLFVPLAHGGTVCLLGADDRADPVRMQRFVAAHEVTWGLLTPTVLDLLDPAAVPGWRTVLCGAEAVPADLVARWAPGRRFVNAYGPTEATVAVLAADLTGDETDPTPIGLPLPNHRVHVVDAELRPVAPGESGELLAGGPGLADGYLNRPGLTAAAFVPDPFSGLPGERLYRTGDLVRQLPDGRLVYLGRIDRQVKVRGQRIELGEVEAVLAGHPDVDRVAVEAVAGPAGTELVAFLTPADAPADPEIRDWAAGRLTPAMLPARLVRLAELPVSPTTGKLDRAALRDRATAALDPAGTDPADPTAGPTAGPADPATGSGDPTTGTGDLTAGTGDPVVAAVTRAWTRLLGAVPAPDTDFLAAGGNSVTAMRLVAALRADLGRQVDARAVVAGRTFGGLLDTVRAAAPAEHDGLTTGNPPTLSAPQRRLWFVDQIATSSAPYNIAVAHRLRGPLDTVALGAALRAVAERHDVLRWRILQTAGVPYAVCAEPTDVPVPVVDLTGHPDPEADLRAMLTAGAGHAFDLATGPSWQVTVYRLGVNEHVLAITLHHSVFDGWSEAVLYADLAAGYHRAVTGADPTLPPLAVSYADYAVWRAERDRRRGPADVAWWADHLRDAPTVLELPRDRPRPTVQTYVGAEAAVTLSADADRAVRDLAAARGTTSAAVLLAGFAVLLRRLTGGDDHVLGAVVADRRLAAFDDVIGFLIDTVPVRVRSGDGVDFAALVDHATAELHEATDHSGAPLEKIVEALGVVRDTTRAPLVQVLFNVLNFAPPRLDLAGTTGEPVRVDKPGSPFDLTVYVVEPDGRFGVEVVYNPDLFDADRVDALLADLAHLVGALAAAPHEPVDTVAVALPRPTVRVAQLGAMAVAATTEPARAALPAGPDGLTTTEEQVAAIWREVLGRDRVGVTDNFFDIGGHSMALAAVHARLTAATGRSVALLDLFRHPTIRALAAHLDGAVDRPELARAALRAAARRSRTRRNPPPRRPGGAAE</sequence>
<name>A0ABY7ZJ47_9ACTN</name>
<feature type="region of interest" description="Disordered" evidence="4">
    <location>
        <begin position="1179"/>
        <end position="1200"/>
    </location>
</feature>
<evidence type="ECO:0000256" key="1">
    <source>
        <dbReference type="ARBA" id="ARBA00001957"/>
    </source>
</evidence>
<dbReference type="InterPro" id="IPR010071">
    <property type="entry name" value="AA_adenyl_dom"/>
</dbReference>
<dbReference type="InterPro" id="IPR020806">
    <property type="entry name" value="PKS_PP-bd"/>
</dbReference>
<dbReference type="InterPro" id="IPR020845">
    <property type="entry name" value="AMP-binding_CS"/>
</dbReference>
<dbReference type="PROSITE" id="PS00012">
    <property type="entry name" value="PHOSPHOPANTETHEINE"/>
    <property type="match status" value="1"/>
</dbReference>
<feature type="domain" description="Carrier" evidence="5">
    <location>
        <begin position="1092"/>
        <end position="1167"/>
    </location>
</feature>
<dbReference type="InterPro" id="IPR000873">
    <property type="entry name" value="AMP-dep_synth/lig_dom"/>
</dbReference>